<sequence>MHIAIYTGASLGLDPAWTDAARSLAGTLAEAGHTIVYGGGARGLMGVVADAALEAGGRVHGVIPQSLVDAEIGHPGLTELEVVSGMGPRKDRMAELADAMVALPGGAGTLEEFFEVWTAQMLGLHRKPVALYSPHGFWDALEELLDGLRDQGFLGEAAREGLITARTPEGLLARLAAWEPPRPRWG</sequence>
<accession>A0A9X2HJ12</accession>
<keyword evidence="4" id="KW-1185">Reference proteome</keyword>
<evidence type="ECO:0000256" key="1">
    <source>
        <dbReference type="ARBA" id="ARBA00006763"/>
    </source>
</evidence>
<comment type="catalytic activity">
    <reaction evidence="2">
        <text>N(6)-(dimethylallyl)adenosine 5'-phosphate + H2O = N(6)-dimethylallyladenine + D-ribose 5-phosphate</text>
        <dbReference type="Rhea" id="RHEA:48560"/>
        <dbReference type="ChEBI" id="CHEBI:15377"/>
        <dbReference type="ChEBI" id="CHEBI:17660"/>
        <dbReference type="ChEBI" id="CHEBI:57526"/>
        <dbReference type="ChEBI" id="CHEBI:78346"/>
        <dbReference type="EC" id="3.2.2.n1"/>
    </reaction>
</comment>
<dbReference type="InterPro" id="IPR005269">
    <property type="entry name" value="LOG"/>
</dbReference>
<name>A0A9X2HJ12_9MICC</name>
<dbReference type="GO" id="GO:0005829">
    <property type="term" value="C:cytosol"/>
    <property type="evidence" value="ECO:0007669"/>
    <property type="project" value="TreeGrafter"/>
</dbReference>
<reference evidence="3" key="1">
    <citation type="submission" date="2022-06" db="EMBL/GenBank/DDBJ databases">
        <title>Rothia sp. isolated from sandalwood seedling.</title>
        <authorList>
            <person name="Tuikhar N."/>
            <person name="Kirdat K."/>
            <person name="Thorat V."/>
            <person name="Swetha P."/>
            <person name="Padma S."/>
            <person name="Sundararaj R."/>
            <person name="Yadav A."/>
        </authorList>
    </citation>
    <scope>NUCLEOTIDE SEQUENCE</scope>
    <source>
        <strain evidence="3">AR01</strain>
    </source>
</reference>
<dbReference type="PANTHER" id="PTHR31223">
    <property type="entry name" value="LOG FAMILY PROTEIN YJL055W"/>
    <property type="match status" value="1"/>
</dbReference>
<dbReference type="AlphaFoldDB" id="A0A9X2HJ12"/>
<dbReference type="GO" id="GO:0009691">
    <property type="term" value="P:cytokinin biosynthetic process"/>
    <property type="evidence" value="ECO:0007669"/>
    <property type="project" value="UniProtKB-UniRule"/>
</dbReference>
<evidence type="ECO:0000313" key="4">
    <source>
        <dbReference type="Proteomes" id="UP001139502"/>
    </source>
</evidence>
<dbReference type="RefSeq" id="WP_254166114.1">
    <property type="nucleotide sequence ID" value="NZ_JANAFB010000013.1"/>
</dbReference>
<dbReference type="Proteomes" id="UP001139502">
    <property type="component" value="Unassembled WGS sequence"/>
</dbReference>
<comment type="catalytic activity">
    <reaction evidence="2">
        <text>9-ribosyl-trans-zeatin 5'-phosphate + H2O = trans-zeatin + D-ribose 5-phosphate</text>
        <dbReference type="Rhea" id="RHEA:48564"/>
        <dbReference type="ChEBI" id="CHEBI:15377"/>
        <dbReference type="ChEBI" id="CHEBI:16522"/>
        <dbReference type="ChEBI" id="CHEBI:78346"/>
        <dbReference type="ChEBI" id="CHEBI:87947"/>
        <dbReference type="EC" id="3.2.2.n1"/>
    </reaction>
</comment>
<dbReference type="GO" id="GO:0016799">
    <property type="term" value="F:hydrolase activity, hydrolyzing N-glycosyl compounds"/>
    <property type="evidence" value="ECO:0007669"/>
    <property type="project" value="TreeGrafter"/>
</dbReference>
<dbReference type="SUPFAM" id="SSF102405">
    <property type="entry name" value="MCP/YpsA-like"/>
    <property type="match status" value="1"/>
</dbReference>
<dbReference type="PANTHER" id="PTHR31223:SF70">
    <property type="entry name" value="LOG FAMILY PROTEIN YJL055W"/>
    <property type="match status" value="1"/>
</dbReference>
<comment type="similarity">
    <text evidence="1 2">Belongs to the LOG family.</text>
</comment>
<dbReference type="Pfam" id="PF03641">
    <property type="entry name" value="Lysine_decarbox"/>
    <property type="match status" value="1"/>
</dbReference>
<dbReference type="Gene3D" id="3.40.50.450">
    <property type="match status" value="1"/>
</dbReference>
<proteinExistence type="inferred from homology"/>
<keyword evidence="2" id="KW-0203">Cytokinin biosynthesis</keyword>
<evidence type="ECO:0000256" key="2">
    <source>
        <dbReference type="RuleBase" id="RU363015"/>
    </source>
</evidence>
<gene>
    <name evidence="3" type="ORF">NBM05_07015</name>
</gene>
<dbReference type="EC" id="3.2.2.n1" evidence="2"/>
<protein>
    <recommendedName>
        <fullName evidence="2">Cytokinin riboside 5'-monophosphate phosphoribohydrolase</fullName>
        <ecNumber evidence="2">3.2.2.n1</ecNumber>
    </recommendedName>
</protein>
<comment type="caution">
    <text evidence="3">The sequence shown here is derived from an EMBL/GenBank/DDBJ whole genome shotgun (WGS) entry which is preliminary data.</text>
</comment>
<evidence type="ECO:0000313" key="3">
    <source>
        <dbReference type="EMBL" id="MCP3425763.1"/>
    </source>
</evidence>
<keyword evidence="2" id="KW-0378">Hydrolase</keyword>
<dbReference type="InterPro" id="IPR031100">
    <property type="entry name" value="LOG_fam"/>
</dbReference>
<dbReference type="NCBIfam" id="TIGR00730">
    <property type="entry name" value="Rossman fold protein, TIGR00730 family"/>
    <property type="match status" value="1"/>
</dbReference>
<organism evidence="3 4">
    <name type="scientific">Rothia santali</name>
    <dbReference type="NCBI Taxonomy" id="2949643"/>
    <lineage>
        <taxon>Bacteria</taxon>
        <taxon>Bacillati</taxon>
        <taxon>Actinomycetota</taxon>
        <taxon>Actinomycetes</taxon>
        <taxon>Micrococcales</taxon>
        <taxon>Micrococcaceae</taxon>
        <taxon>Rothia</taxon>
    </lineage>
</organism>
<dbReference type="EMBL" id="JANAFB010000013">
    <property type="protein sequence ID" value="MCP3425763.1"/>
    <property type="molecule type" value="Genomic_DNA"/>
</dbReference>